<feature type="compositionally biased region" description="Basic residues" evidence="1">
    <location>
        <begin position="97"/>
        <end position="110"/>
    </location>
</feature>
<feature type="region of interest" description="Disordered" evidence="1">
    <location>
        <begin position="66"/>
        <end position="139"/>
    </location>
</feature>
<name>A0AAN8PM29_POLSC</name>
<evidence type="ECO:0000313" key="3">
    <source>
        <dbReference type="Proteomes" id="UP001372834"/>
    </source>
</evidence>
<organism evidence="2 3">
    <name type="scientific">Polyplax serrata</name>
    <name type="common">Common mouse louse</name>
    <dbReference type="NCBI Taxonomy" id="468196"/>
    <lineage>
        <taxon>Eukaryota</taxon>
        <taxon>Metazoa</taxon>
        <taxon>Ecdysozoa</taxon>
        <taxon>Arthropoda</taxon>
        <taxon>Hexapoda</taxon>
        <taxon>Insecta</taxon>
        <taxon>Pterygota</taxon>
        <taxon>Neoptera</taxon>
        <taxon>Paraneoptera</taxon>
        <taxon>Psocodea</taxon>
        <taxon>Troctomorpha</taxon>
        <taxon>Phthiraptera</taxon>
        <taxon>Anoplura</taxon>
        <taxon>Polyplacidae</taxon>
        <taxon>Polyplax</taxon>
    </lineage>
</organism>
<proteinExistence type="predicted"/>
<evidence type="ECO:0000313" key="2">
    <source>
        <dbReference type="EMBL" id="KAK6638736.1"/>
    </source>
</evidence>
<evidence type="ECO:0000256" key="1">
    <source>
        <dbReference type="SAM" id="MobiDB-lite"/>
    </source>
</evidence>
<feature type="compositionally biased region" description="Basic and acidic residues" evidence="1">
    <location>
        <begin position="119"/>
        <end position="138"/>
    </location>
</feature>
<sequence length="244" mass="28315">MYPSRNQNICAYTLKNCFGFDEEDVNLSIWNTSSVLNSTMAPTDFQTNKPYRLALYARPSDRRRFNATTLRAENSKLSTTRKNESNISSISNISSKSKTKNQTKNTRYKRVNNVMLFDENTRPDNEKKVHEETPEKTQMDISSILRTPNSRKKVLTDVNSKVLTKTKQVKIRKSYERKCKGKSTEIVVPEQPSNEIIKEMEIKKLSRTKTKKVTAEEQEFEKWASNINSDFNDIDKFELSIAFD</sequence>
<feature type="compositionally biased region" description="Polar residues" evidence="1">
    <location>
        <begin position="66"/>
        <end position="80"/>
    </location>
</feature>
<accession>A0AAN8PM29</accession>
<dbReference type="AlphaFoldDB" id="A0AAN8PM29"/>
<feature type="compositionally biased region" description="Low complexity" evidence="1">
    <location>
        <begin position="85"/>
        <end position="96"/>
    </location>
</feature>
<comment type="caution">
    <text evidence="2">The sequence shown here is derived from an EMBL/GenBank/DDBJ whole genome shotgun (WGS) entry which is preliminary data.</text>
</comment>
<gene>
    <name evidence="2" type="ORF">RUM43_007003</name>
</gene>
<reference evidence="2 3" key="1">
    <citation type="submission" date="2023-10" db="EMBL/GenBank/DDBJ databases">
        <title>Genomes of two closely related lineages of the louse Polyplax serrata with different host specificities.</title>
        <authorList>
            <person name="Martinu J."/>
            <person name="Tarabai H."/>
            <person name="Stefka J."/>
            <person name="Hypsa V."/>
        </authorList>
    </citation>
    <scope>NUCLEOTIDE SEQUENCE [LARGE SCALE GENOMIC DNA]</scope>
    <source>
        <strain evidence="2">HR10_N</strain>
    </source>
</reference>
<protein>
    <submittedName>
        <fullName evidence="2">Uncharacterized protein</fullName>
    </submittedName>
</protein>
<dbReference type="EMBL" id="JAWJWE010000003">
    <property type="protein sequence ID" value="KAK6638736.1"/>
    <property type="molecule type" value="Genomic_DNA"/>
</dbReference>
<dbReference type="Proteomes" id="UP001372834">
    <property type="component" value="Unassembled WGS sequence"/>
</dbReference>